<dbReference type="AlphaFoldDB" id="A0A0B4CT98"/>
<dbReference type="Proteomes" id="UP000031196">
    <property type="component" value="Unassembled WGS sequence"/>
</dbReference>
<gene>
    <name evidence="4" type="ORF">RM50_17960</name>
</gene>
<feature type="domain" description="CsbD-like" evidence="3">
    <location>
        <begin position="5"/>
        <end position="56"/>
    </location>
</feature>
<name>A0A0B4CT98_PSEPS</name>
<protein>
    <submittedName>
        <fullName evidence="4">CsbD family protein</fullName>
    </submittedName>
</protein>
<feature type="compositionally biased region" description="Basic and acidic residues" evidence="2">
    <location>
        <begin position="27"/>
        <end position="36"/>
    </location>
</feature>
<dbReference type="InterPro" id="IPR008462">
    <property type="entry name" value="CsbD"/>
</dbReference>
<evidence type="ECO:0000259" key="3">
    <source>
        <dbReference type="Pfam" id="PF05532"/>
    </source>
</evidence>
<dbReference type="Pfam" id="PF05532">
    <property type="entry name" value="CsbD"/>
    <property type="match status" value="1"/>
</dbReference>
<reference evidence="4 5" key="1">
    <citation type="submission" date="2014-12" db="EMBL/GenBank/DDBJ databases">
        <title>Genome sequencing of Arthrobacter phenanthrenivorans SWC37.</title>
        <authorList>
            <person name="Tan P.W."/>
            <person name="Chan K.-G."/>
        </authorList>
    </citation>
    <scope>NUCLEOTIDE SEQUENCE [LARGE SCALE GENOMIC DNA]</scope>
    <source>
        <strain evidence="4 5">SWC37</strain>
    </source>
</reference>
<sequence>MGLEDKLNNAATNHLGAAKEGAGKLTGNRELEREGQLDQAQAKLQEAGGNVLDAAKGVGSNLKDAAAKVTGGFRKE</sequence>
<dbReference type="InterPro" id="IPR036629">
    <property type="entry name" value="YjbJ_sf"/>
</dbReference>
<proteinExistence type="inferred from homology"/>
<evidence type="ECO:0000256" key="2">
    <source>
        <dbReference type="SAM" id="MobiDB-lite"/>
    </source>
</evidence>
<dbReference type="Gene3D" id="1.10.1470.10">
    <property type="entry name" value="YjbJ"/>
    <property type="match status" value="1"/>
</dbReference>
<dbReference type="SUPFAM" id="SSF69047">
    <property type="entry name" value="Hypothetical protein YjbJ"/>
    <property type="match status" value="1"/>
</dbReference>
<organism evidence="4 5">
    <name type="scientific">Pseudarthrobacter phenanthrenivorans</name>
    <name type="common">Arthrobacter phenanthrenivorans</name>
    <dbReference type="NCBI Taxonomy" id="361575"/>
    <lineage>
        <taxon>Bacteria</taxon>
        <taxon>Bacillati</taxon>
        <taxon>Actinomycetota</taxon>
        <taxon>Actinomycetes</taxon>
        <taxon>Micrococcales</taxon>
        <taxon>Micrococcaceae</taxon>
        <taxon>Pseudarthrobacter</taxon>
    </lineage>
</organism>
<accession>A0A0B4CT98</accession>
<evidence type="ECO:0000313" key="4">
    <source>
        <dbReference type="EMBL" id="KIC64459.1"/>
    </source>
</evidence>
<comment type="caution">
    <text evidence="4">The sequence shown here is derived from an EMBL/GenBank/DDBJ whole genome shotgun (WGS) entry which is preliminary data.</text>
</comment>
<evidence type="ECO:0000313" key="5">
    <source>
        <dbReference type="Proteomes" id="UP000031196"/>
    </source>
</evidence>
<comment type="similarity">
    <text evidence="1">Belongs to the UPF0337 (CsbD) family.</text>
</comment>
<dbReference type="RefSeq" id="WP_043455475.1">
    <property type="nucleotide sequence ID" value="NZ_JWTB01000039.1"/>
</dbReference>
<dbReference type="EMBL" id="JWTB01000039">
    <property type="protein sequence ID" value="KIC64459.1"/>
    <property type="molecule type" value="Genomic_DNA"/>
</dbReference>
<feature type="region of interest" description="Disordered" evidence="2">
    <location>
        <begin position="1"/>
        <end position="38"/>
    </location>
</feature>
<evidence type="ECO:0000256" key="1">
    <source>
        <dbReference type="ARBA" id="ARBA00009129"/>
    </source>
</evidence>
<dbReference type="OrthoDB" id="2143260at2"/>